<evidence type="ECO:0000256" key="1">
    <source>
        <dbReference type="ARBA" id="ARBA00023015"/>
    </source>
</evidence>
<dbReference type="InterPro" id="IPR016032">
    <property type="entry name" value="Sig_transdc_resp-reg_C-effctor"/>
</dbReference>
<keyword evidence="4" id="KW-0597">Phosphoprotein</keyword>
<keyword evidence="1" id="KW-0805">Transcription regulation</keyword>
<dbReference type="InterPro" id="IPR000792">
    <property type="entry name" value="Tscrpt_reg_LuxR_C"/>
</dbReference>
<gene>
    <name evidence="7" type="ORF">BLA23254_03630</name>
</gene>
<dbReference type="GO" id="GO:0000160">
    <property type="term" value="P:phosphorelay signal transduction system"/>
    <property type="evidence" value="ECO:0007669"/>
    <property type="project" value="InterPro"/>
</dbReference>
<dbReference type="GO" id="GO:0003677">
    <property type="term" value="F:DNA binding"/>
    <property type="evidence" value="ECO:0007669"/>
    <property type="project" value="UniProtKB-KW"/>
</dbReference>
<evidence type="ECO:0000256" key="3">
    <source>
        <dbReference type="ARBA" id="ARBA00023163"/>
    </source>
</evidence>
<evidence type="ECO:0000259" key="5">
    <source>
        <dbReference type="PROSITE" id="PS50043"/>
    </source>
</evidence>
<dbReference type="SUPFAM" id="SSF46894">
    <property type="entry name" value="C-terminal effector domain of the bipartite response regulators"/>
    <property type="match status" value="1"/>
</dbReference>
<dbReference type="PROSITE" id="PS50110">
    <property type="entry name" value="RESPONSE_REGULATORY"/>
    <property type="match status" value="1"/>
</dbReference>
<dbReference type="SMART" id="SM00448">
    <property type="entry name" value="REC"/>
    <property type="match status" value="1"/>
</dbReference>
<evidence type="ECO:0000313" key="8">
    <source>
        <dbReference type="Proteomes" id="UP000494218"/>
    </source>
</evidence>
<evidence type="ECO:0000256" key="4">
    <source>
        <dbReference type="PROSITE-ProRule" id="PRU00169"/>
    </source>
</evidence>
<name>A0A6P2MBC8_BURL3</name>
<dbReference type="Pfam" id="PF00072">
    <property type="entry name" value="Response_reg"/>
    <property type="match status" value="1"/>
</dbReference>
<evidence type="ECO:0000259" key="6">
    <source>
        <dbReference type="PROSITE" id="PS50110"/>
    </source>
</evidence>
<dbReference type="InterPro" id="IPR036388">
    <property type="entry name" value="WH-like_DNA-bd_sf"/>
</dbReference>
<dbReference type="EMBL" id="CABVPW010000016">
    <property type="protein sequence ID" value="VWB77202.1"/>
    <property type="molecule type" value="Genomic_DNA"/>
</dbReference>
<dbReference type="PANTHER" id="PTHR44688">
    <property type="entry name" value="DNA-BINDING TRANSCRIPTIONAL ACTIVATOR DEVR_DOSR"/>
    <property type="match status" value="1"/>
</dbReference>
<dbReference type="PRINTS" id="PR00038">
    <property type="entry name" value="HTHLUXR"/>
</dbReference>
<organism evidence="7 8">
    <name type="scientific">Burkholderia lata (strain ATCC 17760 / DSM 23089 / LMG 22485 / NCIMB 9086 / R18194 / 383)</name>
    <dbReference type="NCBI Taxonomy" id="482957"/>
    <lineage>
        <taxon>Bacteria</taxon>
        <taxon>Pseudomonadati</taxon>
        <taxon>Pseudomonadota</taxon>
        <taxon>Betaproteobacteria</taxon>
        <taxon>Burkholderiales</taxon>
        <taxon>Burkholderiaceae</taxon>
        <taxon>Burkholderia</taxon>
        <taxon>Burkholderia cepacia complex</taxon>
    </lineage>
</organism>
<sequence>MSRTMNASGIVFVVDDDPSVCRALTRLARSVGYRAESFQSARALLTGADLTSCPECLLLDLELPDVSGLELQRVLSAVLPIVFVTGHGDIGKTVDAMRAGATDFLPKPVDEAVLLDAIARALGRSMQMGAYRREIETIQARVGRLTPREREVMALVVSGRLNKQVADDLGIAEKTIKIHRARVMEKMEAASLADLVRLADKVGIGAMQNARALR</sequence>
<accession>A0A6P2MBC8</accession>
<dbReference type="PROSITE" id="PS00622">
    <property type="entry name" value="HTH_LUXR_1"/>
    <property type="match status" value="1"/>
</dbReference>
<evidence type="ECO:0000256" key="2">
    <source>
        <dbReference type="ARBA" id="ARBA00023125"/>
    </source>
</evidence>
<dbReference type="InterPro" id="IPR001789">
    <property type="entry name" value="Sig_transdc_resp-reg_receiver"/>
</dbReference>
<evidence type="ECO:0000313" key="7">
    <source>
        <dbReference type="EMBL" id="VWB77202.1"/>
    </source>
</evidence>
<dbReference type="AlphaFoldDB" id="A0A6P2MBC8"/>
<dbReference type="Pfam" id="PF00196">
    <property type="entry name" value="GerE"/>
    <property type="match status" value="1"/>
</dbReference>
<proteinExistence type="predicted"/>
<dbReference type="PROSITE" id="PS50043">
    <property type="entry name" value="HTH_LUXR_2"/>
    <property type="match status" value="1"/>
</dbReference>
<dbReference type="Proteomes" id="UP000494218">
    <property type="component" value="Unassembled WGS sequence"/>
</dbReference>
<dbReference type="CDD" id="cd06170">
    <property type="entry name" value="LuxR_C_like"/>
    <property type="match status" value="1"/>
</dbReference>
<dbReference type="GO" id="GO:0006355">
    <property type="term" value="P:regulation of DNA-templated transcription"/>
    <property type="evidence" value="ECO:0007669"/>
    <property type="project" value="InterPro"/>
</dbReference>
<keyword evidence="3" id="KW-0804">Transcription</keyword>
<keyword evidence="2" id="KW-0238">DNA-binding</keyword>
<feature type="modified residue" description="4-aspartylphosphate" evidence="4">
    <location>
        <position position="60"/>
    </location>
</feature>
<dbReference type="Gene3D" id="3.40.50.2300">
    <property type="match status" value="1"/>
</dbReference>
<dbReference type="InterPro" id="IPR011006">
    <property type="entry name" value="CheY-like_superfamily"/>
</dbReference>
<reference evidence="7 8" key="1">
    <citation type="submission" date="2019-09" db="EMBL/GenBank/DDBJ databases">
        <authorList>
            <person name="Depoorter E."/>
        </authorList>
    </citation>
    <scope>NUCLEOTIDE SEQUENCE [LARGE SCALE GENOMIC DNA]</scope>
    <source>
        <strain evidence="7">LMG 23254</strain>
    </source>
</reference>
<dbReference type="SUPFAM" id="SSF52172">
    <property type="entry name" value="CheY-like"/>
    <property type="match status" value="1"/>
</dbReference>
<dbReference type="Gene3D" id="1.10.10.10">
    <property type="entry name" value="Winged helix-like DNA-binding domain superfamily/Winged helix DNA-binding domain"/>
    <property type="match status" value="1"/>
</dbReference>
<feature type="domain" description="Response regulatory" evidence="6">
    <location>
        <begin position="10"/>
        <end position="122"/>
    </location>
</feature>
<protein>
    <submittedName>
        <fullName evidence="7">LuxR family transcriptional regulator</fullName>
    </submittedName>
</protein>
<dbReference type="SMART" id="SM00421">
    <property type="entry name" value="HTH_LUXR"/>
    <property type="match status" value="1"/>
</dbReference>
<feature type="domain" description="HTH luxR-type" evidence="5">
    <location>
        <begin position="138"/>
        <end position="203"/>
    </location>
</feature>
<dbReference type="PANTHER" id="PTHR44688:SF16">
    <property type="entry name" value="DNA-BINDING TRANSCRIPTIONAL ACTIVATOR DEVR_DOSR"/>
    <property type="match status" value="1"/>
</dbReference>